<reference evidence="10 12" key="2">
    <citation type="submission" date="2023-11" db="EMBL/GenBank/DDBJ databases">
        <title>MicrobeMod: A computational toolkit for identifying prokaryotic methylation and restriction-modification with nanopore sequencing.</title>
        <authorList>
            <person name="Crits-Christoph A."/>
            <person name="Kang S.C."/>
            <person name="Lee H."/>
            <person name="Ostrov N."/>
        </authorList>
    </citation>
    <scope>NUCLEOTIDE SEQUENCE [LARGE SCALE GENOMIC DNA]</scope>
    <source>
        <strain evidence="10 12">ATCC 23090</strain>
    </source>
</reference>
<reference evidence="9 11" key="1">
    <citation type="submission" date="2016-11" db="EMBL/GenBank/DDBJ databases">
        <authorList>
            <person name="Jaros S."/>
            <person name="Januszkiewicz K."/>
            <person name="Wedrychowicz H."/>
        </authorList>
    </citation>
    <scope>NUCLEOTIDE SEQUENCE [LARGE SCALE GENOMIC DNA]</scope>
    <source>
        <strain evidence="9 11">DSM 784</strain>
    </source>
</reference>
<dbReference type="InterPro" id="IPR033985">
    <property type="entry name" value="SusD-like_N"/>
</dbReference>
<accession>A0A1K1LQH6</accession>
<dbReference type="Proteomes" id="UP000183788">
    <property type="component" value="Unassembled WGS sequence"/>
</dbReference>
<dbReference type="STRING" id="1004.SAMN05661012_00132"/>
<evidence type="ECO:0000259" key="7">
    <source>
        <dbReference type="Pfam" id="PF07980"/>
    </source>
</evidence>
<dbReference type="OrthoDB" id="697229at2"/>
<keyword evidence="12" id="KW-1185">Reference proteome</keyword>
<dbReference type="EMBL" id="FPIZ01000001">
    <property type="protein sequence ID" value="SFW13099.1"/>
    <property type="molecule type" value="Genomic_DNA"/>
</dbReference>
<dbReference type="AlphaFoldDB" id="A0A1K1LQH6"/>
<dbReference type="Pfam" id="PF07980">
    <property type="entry name" value="SusD_RagB"/>
    <property type="match status" value="1"/>
</dbReference>
<dbReference type="InterPro" id="IPR012944">
    <property type="entry name" value="SusD_RagB_dom"/>
</dbReference>
<dbReference type="Gene3D" id="1.25.40.390">
    <property type="match status" value="2"/>
</dbReference>
<protein>
    <submittedName>
        <fullName evidence="10">RagB/SusD family nutrient uptake outer membrane protein</fullName>
    </submittedName>
    <submittedName>
        <fullName evidence="9">SusD family protein</fullName>
    </submittedName>
</protein>
<feature type="domain" description="SusD-like N-terminal" evidence="8">
    <location>
        <begin position="65"/>
        <end position="220"/>
    </location>
</feature>
<keyword evidence="5" id="KW-0998">Cell outer membrane</keyword>
<evidence type="ECO:0000256" key="2">
    <source>
        <dbReference type="ARBA" id="ARBA00006275"/>
    </source>
</evidence>
<dbReference type="InterPro" id="IPR011990">
    <property type="entry name" value="TPR-like_helical_dom_sf"/>
</dbReference>
<feature type="repeat" description="TPR" evidence="6">
    <location>
        <begin position="209"/>
        <end position="242"/>
    </location>
</feature>
<keyword evidence="3" id="KW-0732">Signal</keyword>
<evidence type="ECO:0000313" key="12">
    <source>
        <dbReference type="Proteomes" id="UP001326715"/>
    </source>
</evidence>
<proteinExistence type="inferred from homology"/>
<keyword evidence="6" id="KW-0802">TPR repeat</keyword>
<organism evidence="9 11">
    <name type="scientific">Chitinophaga sancti</name>
    <dbReference type="NCBI Taxonomy" id="1004"/>
    <lineage>
        <taxon>Bacteria</taxon>
        <taxon>Pseudomonadati</taxon>
        <taxon>Bacteroidota</taxon>
        <taxon>Chitinophagia</taxon>
        <taxon>Chitinophagales</taxon>
        <taxon>Chitinophagaceae</taxon>
        <taxon>Chitinophaga</taxon>
    </lineage>
</organism>
<comment type="similarity">
    <text evidence="2">Belongs to the SusD family.</text>
</comment>
<dbReference type="EMBL" id="CP140154">
    <property type="protein sequence ID" value="WQG89447.1"/>
    <property type="molecule type" value="Genomic_DNA"/>
</dbReference>
<keyword evidence="4" id="KW-0472">Membrane</keyword>
<comment type="subcellular location">
    <subcellularLocation>
        <location evidence="1">Cell outer membrane</location>
    </subcellularLocation>
</comment>
<dbReference type="Pfam" id="PF14322">
    <property type="entry name" value="SusD-like_3"/>
    <property type="match status" value="1"/>
</dbReference>
<gene>
    <name evidence="9" type="ORF">SAMN05661012_00132</name>
    <name evidence="10" type="ORF">SR876_31430</name>
</gene>
<dbReference type="Proteomes" id="UP001326715">
    <property type="component" value="Chromosome"/>
</dbReference>
<dbReference type="InterPro" id="IPR019734">
    <property type="entry name" value="TPR_rpt"/>
</dbReference>
<dbReference type="PROSITE" id="PS51257">
    <property type="entry name" value="PROKAR_LIPOPROTEIN"/>
    <property type="match status" value="1"/>
</dbReference>
<evidence type="ECO:0000313" key="9">
    <source>
        <dbReference type="EMBL" id="SFW13099.1"/>
    </source>
</evidence>
<dbReference type="GO" id="GO:0009279">
    <property type="term" value="C:cell outer membrane"/>
    <property type="evidence" value="ECO:0007669"/>
    <property type="project" value="UniProtKB-SubCell"/>
</dbReference>
<evidence type="ECO:0000256" key="4">
    <source>
        <dbReference type="ARBA" id="ARBA00023136"/>
    </source>
</evidence>
<feature type="domain" description="RagB/SusD" evidence="7">
    <location>
        <begin position="333"/>
        <end position="451"/>
    </location>
</feature>
<name>A0A1K1LQH6_9BACT</name>
<dbReference type="RefSeq" id="WP_072356682.1">
    <property type="nucleotide sequence ID" value="NZ_CBHWAX010000003.1"/>
</dbReference>
<dbReference type="PROSITE" id="PS50005">
    <property type="entry name" value="TPR"/>
    <property type="match status" value="1"/>
</dbReference>
<dbReference type="SUPFAM" id="SSF48452">
    <property type="entry name" value="TPR-like"/>
    <property type="match status" value="1"/>
</dbReference>
<evidence type="ECO:0000256" key="3">
    <source>
        <dbReference type="ARBA" id="ARBA00022729"/>
    </source>
</evidence>
<evidence type="ECO:0000259" key="8">
    <source>
        <dbReference type="Pfam" id="PF14322"/>
    </source>
</evidence>
<evidence type="ECO:0000256" key="5">
    <source>
        <dbReference type="ARBA" id="ARBA00023237"/>
    </source>
</evidence>
<sequence>MKKIIFYIAVALLATGCRKYVEINQIGVRTLTYTSDYRALMDNTSEMESVCGLQIYSNDDTRILDANKQTQLTDIYYKAYQWQSQYYSDNQSDADWDRMYHTIYNANLTLEGVLTSNKGSDADKKQIYAEAQVHRAFTYWMLVNIYAKQYDSTTASTDLGVPMVVSSDLYASLKRGSVQAAYDMILNDLLSAVDALPDLPDYNTRPSKAGAYAVLARVYLSVRQFDKARSYAEKALALQKGLLDLRSYQTSTASFPQRLKDPEVIFSKVSNGTYQGIQLDTALLTLLGTSDLRYKLFVKPGSFFFPSFTGYGYWRYTYTREYNKMYQGPNVPEMMLIVAEAAARSNDATTAVTMINSIREKRFAATDYTALAASTGAEAMQLVIAERRREFFGTGLRWFDQKRLNKDAAYQVTITRDFKGVTTTLLPNSNRYVFPIANKYILLNPEIQQNPE</sequence>
<evidence type="ECO:0000313" key="10">
    <source>
        <dbReference type="EMBL" id="WQG89447.1"/>
    </source>
</evidence>
<evidence type="ECO:0000313" key="11">
    <source>
        <dbReference type="Proteomes" id="UP000183788"/>
    </source>
</evidence>
<evidence type="ECO:0000256" key="1">
    <source>
        <dbReference type="ARBA" id="ARBA00004442"/>
    </source>
</evidence>
<evidence type="ECO:0000256" key="6">
    <source>
        <dbReference type="PROSITE-ProRule" id="PRU00339"/>
    </source>
</evidence>